<dbReference type="InterPro" id="IPR013154">
    <property type="entry name" value="ADH-like_N"/>
</dbReference>
<dbReference type="EC" id="1.1.1.301" evidence="7"/>
<keyword evidence="3 7" id="KW-0560">Oxidoreductase</keyword>
<dbReference type="PROSITE" id="PS00059">
    <property type="entry name" value="ADH_ZINC"/>
    <property type="match status" value="1"/>
</dbReference>
<evidence type="ECO:0000256" key="3">
    <source>
        <dbReference type="ARBA" id="ARBA00023002"/>
    </source>
</evidence>
<dbReference type="InterPro" id="IPR002328">
    <property type="entry name" value="ADH_Zn_CS"/>
</dbReference>
<dbReference type="AlphaFoldDB" id="A0A6N2UNT4"/>
<feature type="domain" description="Alcohol dehydrogenase-like N-terminal" evidence="6">
    <location>
        <begin position="32"/>
        <end position="147"/>
    </location>
</feature>
<organism evidence="7">
    <name type="scientific">Anaerostipes caccae</name>
    <dbReference type="NCBI Taxonomy" id="105841"/>
    <lineage>
        <taxon>Bacteria</taxon>
        <taxon>Bacillati</taxon>
        <taxon>Bacillota</taxon>
        <taxon>Clostridia</taxon>
        <taxon>Lachnospirales</taxon>
        <taxon>Lachnospiraceae</taxon>
        <taxon>Anaerostipes</taxon>
    </lineage>
</organism>
<comment type="cofactor">
    <cofactor evidence="4">
        <name>Zn(2+)</name>
        <dbReference type="ChEBI" id="CHEBI:29105"/>
    </cofactor>
</comment>
<dbReference type="GO" id="GO:0016491">
    <property type="term" value="F:oxidoreductase activity"/>
    <property type="evidence" value="ECO:0007669"/>
    <property type="project" value="UniProtKB-KW"/>
</dbReference>
<evidence type="ECO:0000259" key="5">
    <source>
        <dbReference type="Pfam" id="PF00107"/>
    </source>
</evidence>
<dbReference type="Pfam" id="PF08240">
    <property type="entry name" value="ADH_N"/>
    <property type="match status" value="1"/>
</dbReference>
<dbReference type="InterPro" id="IPR036291">
    <property type="entry name" value="NAD(P)-bd_dom_sf"/>
</dbReference>
<dbReference type="PANTHER" id="PTHR43401:SF2">
    <property type="entry name" value="L-THREONINE 3-DEHYDROGENASE"/>
    <property type="match status" value="1"/>
</dbReference>
<evidence type="ECO:0000256" key="1">
    <source>
        <dbReference type="ARBA" id="ARBA00022723"/>
    </source>
</evidence>
<gene>
    <name evidence="7" type="ORF">ACLFYP115_01988</name>
</gene>
<evidence type="ECO:0000259" key="6">
    <source>
        <dbReference type="Pfam" id="PF08240"/>
    </source>
</evidence>
<reference evidence="7" key="1">
    <citation type="submission" date="2019-11" db="EMBL/GenBank/DDBJ databases">
        <authorList>
            <person name="Feng L."/>
        </authorList>
    </citation>
    <scope>NUCLEOTIDE SEQUENCE</scope>
    <source>
        <strain evidence="7">AcaccaeLFYP115</strain>
    </source>
</reference>
<comment type="similarity">
    <text evidence="4">Belongs to the zinc-containing alcohol dehydrogenase family.</text>
</comment>
<dbReference type="InterPro" id="IPR011032">
    <property type="entry name" value="GroES-like_sf"/>
</dbReference>
<dbReference type="EMBL" id="CACRSQ010000006">
    <property type="protein sequence ID" value="VYT19350.1"/>
    <property type="molecule type" value="Genomic_DNA"/>
</dbReference>
<sequence length="352" mass="38793">MSWQNNMKGLKRISEKPNDMVLMDLPEPRLPGDDWLKVKVSYAGICGSDIKMFHMDCSAPDSKLRPPVIPGHEFSGIVWEKGSAVHHVEVGDRVVCHTMVKPCGRCEYCLTGNWGLCRERKGIGSDINGAFAEFLVCPAKNAIKIPEELPLDTAALTEPLACSVRIVEEIGKIRRGEKAVIFGPGPIGACCAMTVRANGAVPVIVGTKHSRHRMEVLQDNGIQCFINDEKLPKNILDYFGGYADMAVDAAGKEAVFQSTFHVVKKLGRIVVGAIDESSTGYSVNMTKVFGSQIKVLPSCSSTPKGWHEALNLLSEHQDEFKKFISGSYPLEQWDRAFQKAESRDGFKIMLRP</sequence>
<dbReference type="GO" id="GO:0008270">
    <property type="term" value="F:zinc ion binding"/>
    <property type="evidence" value="ECO:0007669"/>
    <property type="project" value="InterPro"/>
</dbReference>
<accession>A0A6N2UNT4</accession>
<feature type="domain" description="Alcohol dehydrogenase-like C-terminal" evidence="5">
    <location>
        <begin position="186"/>
        <end position="314"/>
    </location>
</feature>
<dbReference type="SUPFAM" id="SSF50129">
    <property type="entry name" value="GroES-like"/>
    <property type="match status" value="1"/>
</dbReference>
<dbReference type="InterPro" id="IPR050129">
    <property type="entry name" value="Zn_alcohol_dh"/>
</dbReference>
<protein>
    <submittedName>
        <fullName evidence="7">D-arabitol-phosphate dehydrogenase</fullName>
        <ecNumber evidence="7">1.1.1.301</ecNumber>
    </submittedName>
</protein>
<dbReference type="Pfam" id="PF00107">
    <property type="entry name" value="ADH_zinc_N"/>
    <property type="match status" value="1"/>
</dbReference>
<evidence type="ECO:0000256" key="4">
    <source>
        <dbReference type="RuleBase" id="RU361277"/>
    </source>
</evidence>
<evidence type="ECO:0000313" key="7">
    <source>
        <dbReference type="EMBL" id="VYT19350.1"/>
    </source>
</evidence>
<evidence type="ECO:0000256" key="2">
    <source>
        <dbReference type="ARBA" id="ARBA00022833"/>
    </source>
</evidence>
<keyword evidence="1 4" id="KW-0479">Metal-binding</keyword>
<dbReference type="PANTHER" id="PTHR43401">
    <property type="entry name" value="L-THREONINE 3-DEHYDROGENASE"/>
    <property type="match status" value="1"/>
</dbReference>
<name>A0A6N2UNT4_9FIRM</name>
<dbReference type="SUPFAM" id="SSF51735">
    <property type="entry name" value="NAD(P)-binding Rossmann-fold domains"/>
    <property type="match status" value="1"/>
</dbReference>
<proteinExistence type="inferred from homology"/>
<keyword evidence="2 4" id="KW-0862">Zinc</keyword>
<dbReference type="Gene3D" id="3.90.180.10">
    <property type="entry name" value="Medium-chain alcohol dehydrogenases, catalytic domain"/>
    <property type="match status" value="1"/>
</dbReference>
<dbReference type="Gene3D" id="3.40.50.720">
    <property type="entry name" value="NAD(P)-binding Rossmann-like Domain"/>
    <property type="match status" value="1"/>
</dbReference>
<dbReference type="InterPro" id="IPR013149">
    <property type="entry name" value="ADH-like_C"/>
</dbReference>